<sequence>MVDAFDFKCGCVYMFICTTFTSVYLYILFIFLTKKKYRKFECYRIMIHIGVVQCLMAPGGFISGLQQVTSSELRPISTIVAPYMSSGVRMEAAMNFVLALNRLKVICGIQHRKAIPITLTFIWLAGIINYVFLFTPYYGHKIGPGILLPVYDYSKPYTEILQKIGAYVMIFCHCLSLTIYMIIFAYLARLHFKSTLQSGSFKEKNILFYAVSRFAVDISITVVFTFGNIQHTQANDFIVFLTHMVVMLGLPPAMYLMMIRSLRNDFFCKKHSLVIAAATPIRQSVPANLA</sequence>
<feature type="transmembrane region" description="Helical" evidence="1">
    <location>
        <begin position="83"/>
        <end position="103"/>
    </location>
</feature>
<dbReference type="EMBL" id="JAUCMV010000001">
    <property type="protein sequence ID" value="KAK0427076.1"/>
    <property type="molecule type" value="Genomic_DNA"/>
</dbReference>
<dbReference type="AlphaFoldDB" id="A0AA39INX1"/>
<evidence type="ECO:0000313" key="2">
    <source>
        <dbReference type="EMBL" id="KAK0427076.1"/>
    </source>
</evidence>
<feature type="transmembrane region" description="Helical" evidence="1">
    <location>
        <begin position="164"/>
        <end position="186"/>
    </location>
</feature>
<feature type="transmembrane region" description="Helical" evidence="1">
    <location>
        <begin position="238"/>
        <end position="259"/>
    </location>
</feature>
<keyword evidence="3" id="KW-1185">Reference proteome</keyword>
<organism evidence="2 3">
    <name type="scientific">Steinernema hermaphroditum</name>
    <dbReference type="NCBI Taxonomy" id="289476"/>
    <lineage>
        <taxon>Eukaryota</taxon>
        <taxon>Metazoa</taxon>
        <taxon>Ecdysozoa</taxon>
        <taxon>Nematoda</taxon>
        <taxon>Chromadorea</taxon>
        <taxon>Rhabditida</taxon>
        <taxon>Tylenchina</taxon>
        <taxon>Panagrolaimomorpha</taxon>
        <taxon>Strongyloidoidea</taxon>
        <taxon>Steinernematidae</taxon>
        <taxon>Steinernema</taxon>
    </lineage>
</organism>
<evidence type="ECO:0000313" key="3">
    <source>
        <dbReference type="Proteomes" id="UP001175271"/>
    </source>
</evidence>
<proteinExistence type="predicted"/>
<feature type="transmembrane region" description="Helical" evidence="1">
    <location>
        <begin position="12"/>
        <end position="33"/>
    </location>
</feature>
<reference evidence="2" key="1">
    <citation type="submission" date="2023-06" db="EMBL/GenBank/DDBJ databases">
        <title>Genomic analysis of the entomopathogenic nematode Steinernema hermaphroditum.</title>
        <authorList>
            <person name="Schwarz E.M."/>
            <person name="Heppert J.K."/>
            <person name="Baniya A."/>
            <person name="Schwartz H.T."/>
            <person name="Tan C.-H."/>
            <person name="Antoshechkin I."/>
            <person name="Sternberg P.W."/>
            <person name="Goodrich-Blair H."/>
            <person name="Dillman A.R."/>
        </authorList>
    </citation>
    <scope>NUCLEOTIDE SEQUENCE</scope>
    <source>
        <strain evidence="2">PS9179</strain>
        <tissue evidence="2">Whole animal</tissue>
    </source>
</reference>
<feature type="transmembrane region" description="Helical" evidence="1">
    <location>
        <begin position="45"/>
        <end position="63"/>
    </location>
</feature>
<keyword evidence="1" id="KW-1133">Transmembrane helix</keyword>
<feature type="transmembrane region" description="Helical" evidence="1">
    <location>
        <begin position="115"/>
        <end position="138"/>
    </location>
</feature>
<gene>
    <name evidence="2" type="ORF">QR680_010049</name>
</gene>
<dbReference type="Proteomes" id="UP001175271">
    <property type="component" value="Unassembled WGS sequence"/>
</dbReference>
<name>A0AA39INX1_9BILA</name>
<keyword evidence="1" id="KW-0812">Transmembrane</keyword>
<keyword evidence="1" id="KW-0472">Membrane</keyword>
<accession>A0AA39INX1</accession>
<feature type="transmembrane region" description="Helical" evidence="1">
    <location>
        <begin position="206"/>
        <end position="226"/>
    </location>
</feature>
<comment type="caution">
    <text evidence="2">The sequence shown here is derived from an EMBL/GenBank/DDBJ whole genome shotgun (WGS) entry which is preliminary data.</text>
</comment>
<evidence type="ECO:0000256" key="1">
    <source>
        <dbReference type="SAM" id="Phobius"/>
    </source>
</evidence>
<protein>
    <submittedName>
        <fullName evidence="2">Uncharacterized protein</fullName>
    </submittedName>
</protein>